<accession>A0A8H7EQE5</accession>
<dbReference type="InterPro" id="IPR002293">
    <property type="entry name" value="AA/rel_permease1"/>
</dbReference>
<feature type="transmembrane region" description="Helical" evidence="6">
    <location>
        <begin position="90"/>
        <end position="111"/>
    </location>
</feature>
<feature type="transmembrane region" description="Helical" evidence="6">
    <location>
        <begin position="146"/>
        <end position="166"/>
    </location>
</feature>
<feature type="transmembrane region" description="Helical" evidence="6">
    <location>
        <begin position="194"/>
        <end position="213"/>
    </location>
</feature>
<feature type="transmembrane region" description="Helical" evidence="6">
    <location>
        <begin position="353"/>
        <end position="376"/>
    </location>
</feature>
<keyword evidence="4 6" id="KW-1133">Transmembrane helix</keyword>
<feature type="transmembrane region" description="Helical" evidence="6">
    <location>
        <begin position="260"/>
        <end position="282"/>
    </location>
</feature>
<dbReference type="EMBL" id="JABAYA010000214">
    <property type="protein sequence ID" value="KAF7722093.1"/>
    <property type="molecule type" value="Genomic_DNA"/>
</dbReference>
<keyword evidence="8" id="KW-1185">Reference proteome</keyword>
<keyword evidence="2" id="KW-0813">Transport</keyword>
<feature type="transmembrane region" description="Helical" evidence="6">
    <location>
        <begin position="405"/>
        <end position="424"/>
    </location>
</feature>
<evidence type="ECO:0000313" key="7">
    <source>
        <dbReference type="EMBL" id="KAF7722093.1"/>
    </source>
</evidence>
<dbReference type="PANTHER" id="PTHR43243">
    <property type="entry name" value="INNER MEMBRANE TRANSPORTER YGJI-RELATED"/>
    <property type="match status" value="1"/>
</dbReference>
<dbReference type="Gene3D" id="1.20.1740.10">
    <property type="entry name" value="Amino acid/polyamine transporter I"/>
    <property type="match status" value="1"/>
</dbReference>
<feature type="transmembrane region" description="Helical" evidence="6">
    <location>
        <begin position="430"/>
        <end position="452"/>
    </location>
</feature>
<evidence type="ECO:0000256" key="5">
    <source>
        <dbReference type="ARBA" id="ARBA00023136"/>
    </source>
</evidence>
<feature type="transmembrane region" description="Helical" evidence="6">
    <location>
        <begin position="220"/>
        <end position="240"/>
    </location>
</feature>
<dbReference type="GO" id="GO:0016020">
    <property type="term" value="C:membrane"/>
    <property type="evidence" value="ECO:0007669"/>
    <property type="project" value="UniProtKB-SubCell"/>
</dbReference>
<evidence type="ECO:0000256" key="4">
    <source>
        <dbReference type="ARBA" id="ARBA00022989"/>
    </source>
</evidence>
<feature type="transmembrane region" description="Helical" evidence="6">
    <location>
        <begin position="492"/>
        <end position="511"/>
    </location>
</feature>
<feature type="transmembrane region" description="Helical" evidence="6">
    <location>
        <begin position="303"/>
        <end position="325"/>
    </location>
</feature>
<evidence type="ECO:0000256" key="3">
    <source>
        <dbReference type="ARBA" id="ARBA00022692"/>
    </source>
</evidence>
<dbReference type="Proteomes" id="UP000605846">
    <property type="component" value="Unassembled WGS sequence"/>
</dbReference>
<dbReference type="Pfam" id="PF13520">
    <property type="entry name" value="AA_permease_2"/>
    <property type="match status" value="1"/>
</dbReference>
<comment type="subcellular location">
    <subcellularLocation>
        <location evidence="1">Membrane</location>
        <topology evidence="1">Multi-pass membrane protein</topology>
    </subcellularLocation>
</comment>
<feature type="transmembrane region" description="Helical" evidence="6">
    <location>
        <begin position="464"/>
        <end position="486"/>
    </location>
</feature>
<keyword evidence="5 6" id="KW-0472">Membrane</keyword>
<gene>
    <name evidence="7" type="ORF">EC973_003708</name>
</gene>
<evidence type="ECO:0000313" key="8">
    <source>
        <dbReference type="Proteomes" id="UP000605846"/>
    </source>
</evidence>
<dbReference type="GO" id="GO:0015171">
    <property type="term" value="F:amino acid transmembrane transporter activity"/>
    <property type="evidence" value="ECO:0007669"/>
    <property type="project" value="TreeGrafter"/>
</dbReference>
<keyword evidence="3 6" id="KW-0812">Transmembrane</keyword>
<dbReference type="OrthoDB" id="5982228at2759"/>
<dbReference type="AlphaFoldDB" id="A0A8H7EQE5"/>
<evidence type="ECO:0000256" key="1">
    <source>
        <dbReference type="ARBA" id="ARBA00004141"/>
    </source>
</evidence>
<comment type="caution">
    <text evidence="7">The sequence shown here is derived from an EMBL/GenBank/DDBJ whole genome shotgun (WGS) entry which is preliminary data.</text>
</comment>
<name>A0A8H7EQE5_9FUNG</name>
<dbReference type="PANTHER" id="PTHR43243:SF4">
    <property type="entry name" value="CATIONIC AMINO ACID TRANSPORTER 4"/>
    <property type="match status" value="1"/>
</dbReference>
<feature type="transmembrane region" description="Helical" evidence="6">
    <location>
        <begin position="66"/>
        <end position="84"/>
    </location>
</feature>
<dbReference type="PIRSF" id="PIRSF006060">
    <property type="entry name" value="AA_transporter"/>
    <property type="match status" value="1"/>
</dbReference>
<sequence>MNEAALAAFQNFAARYQIDPRSYLRQEGESSPHYWLRRLGHVKPVELMWKETEVAGLRRALSASQLVYVGIGGIIGTGIFVLSGQAAALYAGPAITISYVIASIVAGLAALSYSEMASMIPVAGSAYTYGYATLVRCMDYWLGFDLGVHVAVGWSGYFVQFFQIAFNVKLSDSWTQPTVTWVEVPPTISHNPEHYFNVPGFVVVCLATALLCLGIREAAWVNATIVVIKLIVITLFVLSVCSFVDAANYHPYVPPNTGDWHFFGVPGIFAGASTVFFSYIGFDAVSTAAQEAKNPKKDVPFGIIGSLSISTLLYIATCTVMTGAAPYHKLDVPTPVTVAINEVEVRTMRDWRWLNIIVALGAICGLTSVMIIFLLAQSRVFYSMGQDGLLPAWLARVHPRFRTPFRATLLVGSITAVLAAVMPIDLLSNMSSVGTLLAYLVVHAGVLVLRFTRPELERRFRIPGGKYFSLLVPICGVAICILIIAVSEVTTIWRLFVWMAIGWLVYFGYGIRHSKFHKDPLARFEEAKAWRRSIHLDELPQSSRDTRV</sequence>
<organism evidence="7 8">
    <name type="scientific">Apophysomyces ossiformis</name>
    <dbReference type="NCBI Taxonomy" id="679940"/>
    <lineage>
        <taxon>Eukaryota</taxon>
        <taxon>Fungi</taxon>
        <taxon>Fungi incertae sedis</taxon>
        <taxon>Mucoromycota</taxon>
        <taxon>Mucoromycotina</taxon>
        <taxon>Mucoromycetes</taxon>
        <taxon>Mucorales</taxon>
        <taxon>Mucorineae</taxon>
        <taxon>Mucoraceae</taxon>
        <taxon>Apophysomyces</taxon>
    </lineage>
</organism>
<proteinExistence type="predicted"/>
<evidence type="ECO:0000256" key="6">
    <source>
        <dbReference type="SAM" id="Phobius"/>
    </source>
</evidence>
<reference evidence="7" key="1">
    <citation type="submission" date="2020-01" db="EMBL/GenBank/DDBJ databases">
        <title>Genome Sequencing of Three Apophysomyces-Like Fungal Strains Confirms a Novel Fungal Genus in the Mucoromycota with divergent Burkholderia-like Endosymbiotic Bacteria.</title>
        <authorList>
            <person name="Stajich J.E."/>
            <person name="Macias A.M."/>
            <person name="Carter-House D."/>
            <person name="Lovett B."/>
            <person name="Kasson L.R."/>
            <person name="Berry K."/>
            <person name="Grigoriev I."/>
            <person name="Chang Y."/>
            <person name="Spatafora J."/>
            <person name="Kasson M.T."/>
        </authorList>
    </citation>
    <scope>NUCLEOTIDE SEQUENCE</scope>
    <source>
        <strain evidence="7">NRRL A-21654</strain>
    </source>
</reference>
<evidence type="ECO:0000256" key="2">
    <source>
        <dbReference type="ARBA" id="ARBA00022448"/>
    </source>
</evidence>
<protein>
    <submittedName>
        <fullName evidence="7">Uncharacterized protein</fullName>
    </submittedName>
</protein>